<protein>
    <submittedName>
        <fullName evidence="1">759_t:CDS:1</fullName>
    </submittedName>
</protein>
<dbReference type="Proteomes" id="UP000789702">
    <property type="component" value="Unassembled WGS sequence"/>
</dbReference>
<reference evidence="1" key="1">
    <citation type="submission" date="2021-06" db="EMBL/GenBank/DDBJ databases">
        <authorList>
            <person name="Kallberg Y."/>
            <person name="Tangrot J."/>
            <person name="Rosling A."/>
        </authorList>
    </citation>
    <scope>NUCLEOTIDE SEQUENCE</scope>
    <source>
        <strain evidence="1">IL203A</strain>
    </source>
</reference>
<organism evidence="1 2">
    <name type="scientific">Dentiscutata heterogama</name>
    <dbReference type="NCBI Taxonomy" id="1316150"/>
    <lineage>
        <taxon>Eukaryota</taxon>
        <taxon>Fungi</taxon>
        <taxon>Fungi incertae sedis</taxon>
        <taxon>Mucoromycota</taxon>
        <taxon>Glomeromycotina</taxon>
        <taxon>Glomeromycetes</taxon>
        <taxon>Diversisporales</taxon>
        <taxon>Gigasporaceae</taxon>
        <taxon>Dentiscutata</taxon>
    </lineage>
</organism>
<sequence length="39" mass="4840">RNNQKQQINSNDFDNRIIEKQTWYLYETDTEKNMYEVGI</sequence>
<evidence type="ECO:0000313" key="1">
    <source>
        <dbReference type="EMBL" id="CAG8760897.1"/>
    </source>
</evidence>
<gene>
    <name evidence="1" type="ORF">DHETER_LOCUS15250</name>
</gene>
<comment type="caution">
    <text evidence="1">The sequence shown here is derived from an EMBL/GenBank/DDBJ whole genome shotgun (WGS) entry which is preliminary data.</text>
</comment>
<evidence type="ECO:0000313" key="2">
    <source>
        <dbReference type="Proteomes" id="UP000789702"/>
    </source>
</evidence>
<accession>A0ACA9QQE0</accession>
<name>A0ACA9QQE0_9GLOM</name>
<keyword evidence="2" id="KW-1185">Reference proteome</keyword>
<feature type="non-terminal residue" evidence="1">
    <location>
        <position position="1"/>
    </location>
</feature>
<proteinExistence type="predicted"/>
<dbReference type="EMBL" id="CAJVPU010051228">
    <property type="protein sequence ID" value="CAG8760897.1"/>
    <property type="molecule type" value="Genomic_DNA"/>
</dbReference>